<dbReference type="SMART" id="SM01053">
    <property type="entry name" value="CaMBD"/>
    <property type="match status" value="1"/>
</dbReference>
<evidence type="ECO:0000256" key="4">
    <source>
        <dbReference type="ARBA" id="ARBA00022989"/>
    </source>
</evidence>
<evidence type="ECO:0000313" key="10">
    <source>
        <dbReference type="EMBL" id="CAF0956350.1"/>
    </source>
</evidence>
<evidence type="ECO:0000259" key="9">
    <source>
        <dbReference type="SMART" id="SM01053"/>
    </source>
</evidence>
<accession>A0A814DRH9</accession>
<organism evidence="10 12">
    <name type="scientific">Didymodactylos carnosus</name>
    <dbReference type="NCBI Taxonomy" id="1234261"/>
    <lineage>
        <taxon>Eukaryota</taxon>
        <taxon>Metazoa</taxon>
        <taxon>Spiralia</taxon>
        <taxon>Gnathifera</taxon>
        <taxon>Rotifera</taxon>
        <taxon>Eurotatoria</taxon>
        <taxon>Bdelloidea</taxon>
        <taxon>Philodinida</taxon>
        <taxon>Philodinidae</taxon>
        <taxon>Didymodactylos</taxon>
    </lineage>
</organism>
<reference evidence="10" key="1">
    <citation type="submission" date="2021-02" db="EMBL/GenBank/DDBJ databases">
        <authorList>
            <person name="Nowell W R."/>
        </authorList>
    </citation>
    <scope>NUCLEOTIDE SEQUENCE</scope>
</reference>
<name>A0A814DRH9_9BILA</name>
<dbReference type="SUPFAM" id="SSF81324">
    <property type="entry name" value="Voltage-gated potassium channels"/>
    <property type="match status" value="1"/>
</dbReference>
<dbReference type="InterPro" id="IPR004178">
    <property type="entry name" value="CaM-bd_dom"/>
</dbReference>
<dbReference type="GO" id="GO:0016286">
    <property type="term" value="F:small conductance calcium-activated potassium channel activity"/>
    <property type="evidence" value="ECO:0007669"/>
    <property type="project" value="InterPro"/>
</dbReference>
<evidence type="ECO:0000313" key="11">
    <source>
        <dbReference type="EMBL" id="CAF3731324.1"/>
    </source>
</evidence>
<keyword evidence="6 8" id="KW-0472">Membrane</keyword>
<dbReference type="Pfam" id="PF07885">
    <property type="entry name" value="Ion_trans_2"/>
    <property type="match status" value="1"/>
</dbReference>
<dbReference type="GO" id="GO:0016020">
    <property type="term" value="C:membrane"/>
    <property type="evidence" value="ECO:0007669"/>
    <property type="project" value="UniProtKB-SubCell"/>
</dbReference>
<proteinExistence type="predicted"/>
<gene>
    <name evidence="10" type="ORF">GPM918_LOCUS11517</name>
    <name evidence="11" type="ORF">SRO942_LOCUS11518</name>
</gene>
<feature type="transmembrane region" description="Helical" evidence="8">
    <location>
        <begin position="326"/>
        <end position="345"/>
    </location>
</feature>
<dbReference type="InterPro" id="IPR013099">
    <property type="entry name" value="K_chnl_dom"/>
</dbReference>
<feature type="domain" description="Calmodulin-binding" evidence="9">
    <location>
        <begin position="424"/>
        <end position="502"/>
    </location>
</feature>
<dbReference type="Pfam" id="PF03530">
    <property type="entry name" value="SK_channel"/>
    <property type="match status" value="1"/>
</dbReference>
<dbReference type="EMBL" id="CAJOBC010002401">
    <property type="protein sequence ID" value="CAF3731324.1"/>
    <property type="molecule type" value="Genomic_DNA"/>
</dbReference>
<dbReference type="PANTHER" id="PTHR10153">
    <property type="entry name" value="SMALL CONDUCTANCE CALCIUM-ACTIVATED POTASSIUM CHANNEL"/>
    <property type="match status" value="1"/>
</dbReference>
<feature type="transmembrane region" description="Helical" evidence="8">
    <location>
        <begin position="192"/>
        <end position="213"/>
    </location>
</feature>
<feature type="transmembrane region" description="Helical" evidence="8">
    <location>
        <begin position="263"/>
        <end position="283"/>
    </location>
</feature>
<evidence type="ECO:0000313" key="12">
    <source>
        <dbReference type="Proteomes" id="UP000663829"/>
    </source>
</evidence>
<dbReference type="SUPFAM" id="SSF81327">
    <property type="entry name" value="Small-conductance potassium channel"/>
    <property type="match status" value="1"/>
</dbReference>
<dbReference type="Proteomes" id="UP000681722">
    <property type="component" value="Unassembled WGS sequence"/>
</dbReference>
<keyword evidence="5" id="KW-0406">Ion transport</keyword>
<dbReference type="Proteomes" id="UP000663829">
    <property type="component" value="Unassembled WGS sequence"/>
</dbReference>
<sequence>MAADNPRIPLINLNATGGNLKYTELRHQSPSVAKTDAHKPSATPPATTINIPTKIIVHNEKVISTPSTSVNDYDLRRLPTQQRRFVKKAMMANVGYRLAKRKDLHIKRRLICDIMCAIGLLGIFLMIIESELTFNRLDHKDTTVSLLIKATITFTSIILFGLVFYYHRLDVNLYCVDNSIDDWRIALTRSRLLLIILEALVCAIHPIPGHFLVEWSSQYVRGYTNPNLNPYQSSLLSPIVSNFSLTTIVNENSNNDNSATSSVSYVPIDVMLSLPMFLRLYLLCRLIMLRSHLVRDASSQSLGYLNRVSFNFRFVIKAYITKSPAFSLMSFCITSFFIASWSLRACDYNIKTGHMRMLDAMWLFIVSFATIGYGDIVPSTYCGRGIAAISGLIGVFSTALLVAVISQKLELTRSEKYVHNFVTDIDLAKRHRHEAANVVKYGWKVWFLKRKGKHMFIDYIKAQRKLLTSIHRIRKIKHEQRKLGDNCITLLEVYNSQKLSNVTTDDVSQKVISMERKVDRIEDKLITMNINLQSMQDTMNIIIDKLN</sequence>
<dbReference type="InterPro" id="IPR036122">
    <property type="entry name" value="CaM-bd_dom_sf"/>
</dbReference>
<dbReference type="Gene3D" id="1.10.287.70">
    <property type="match status" value="2"/>
</dbReference>
<keyword evidence="12" id="KW-1185">Reference proteome</keyword>
<feature type="transmembrane region" description="Helical" evidence="8">
    <location>
        <begin position="148"/>
        <end position="166"/>
    </location>
</feature>
<evidence type="ECO:0000256" key="3">
    <source>
        <dbReference type="ARBA" id="ARBA00022692"/>
    </source>
</evidence>
<evidence type="ECO:0000256" key="7">
    <source>
        <dbReference type="ARBA" id="ARBA00023303"/>
    </source>
</evidence>
<comment type="caution">
    <text evidence="10">The sequence shown here is derived from an EMBL/GenBank/DDBJ whole genome shotgun (WGS) entry which is preliminary data.</text>
</comment>
<dbReference type="OrthoDB" id="73653at2759"/>
<evidence type="ECO:0000256" key="5">
    <source>
        <dbReference type="ARBA" id="ARBA00023065"/>
    </source>
</evidence>
<dbReference type="Pfam" id="PF02888">
    <property type="entry name" value="CaMBD"/>
    <property type="match status" value="1"/>
</dbReference>
<keyword evidence="7" id="KW-0407">Ion channel</keyword>
<evidence type="ECO:0000256" key="1">
    <source>
        <dbReference type="ARBA" id="ARBA00004141"/>
    </source>
</evidence>
<feature type="transmembrane region" description="Helical" evidence="8">
    <location>
        <begin position="386"/>
        <end position="406"/>
    </location>
</feature>
<protein>
    <recommendedName>
        <fullName evidence="9">Calmodulin-binding domain-containing protein</fullName>
    </recommendedName>
</protein>
<dbReference type="AlphaFoldDB" id="A0A814DRH9"/>
<comment type="subcellular location">
    <subcellularLocation>
        <location evidence="1">Membrane</location>
        <topology evidence="1">Multi-pass membrane protein</topology>
    </subcellularLocation>
</comment>
<feature type="transmembrane region" description="Helical" evidence="8">
    <location>
        <begin position="110"/>
        <end position="128"/>
    </location>
</feature>
<evidence type="ECO:0000256" key="6">
    <source>
        <dbReference type="ARBA" id="ARBA00023136"/>
    </source>
</evidence>
<keyword evidence="3 8" id="KW-0812">Transmembrane</keyword>
<feature type="transmembrane region" description="Helical" evidence="8">
    <location>
        <begin position="357"/>
        <end position="374"/>
    </location>
</feature>
<keyword evidence="4 8" id="KW-1133">Transmembrane helix</keyword>
<evidence type="ECO:0000256" key="8">
    <source>
        <dbReference type="SAM" id="Phobius"/>
    </source>
</evidence>
<dbReference type="EMBL" id="CAJNOQ010002401">
    <property type="protein sequence ID" value="CAF0956350.1"/>
    <property type="molecule type" value="Genomic_DNA"/>
</dbReference>
<dbReference type="GO" id="GO:0005516">
    <property type="term" value="F:calmodulin binding"/>
    <property type="evidence" value="ECO:0007669"/>
    <property type="project" value="InterPro"/>
</dbReference>
<evidence type="ECO:0000256" key="2">
    <source>
        <dbReference type="ARBA" id="ARBA00022448"/>
    </source>
</evidence>
<dbReference type="InterPro" id="IPR015449">
    <property type="entry name" value="K_chnl_Ca-activ_SK"/>
</dbReference>
<keyword evidence="2" id="KW-0813">Transport</keyword>